<evidence type="ECO:0000259" key="2">
    <source>
        <dbReference type="PROSITE" id="PS51372"/>
    </source>
</evidence>
<evidence type="ECO:0000256" key="1">
    <source>
        <dbReference type="ARBA" id="ARBA00022737"/>
    </source>
</evidence>
<dbReference type="PANTHER" id="PTHR30185:SF15">
    <property type="entry name" value="CRYPTIC BETA-GLUCOSIDE BGL OPERON ANTITERMINATOR"/>
    <property type="match status" value="1"/>
</dbReference>
<dbReference type="SUPFAM" id="SSF50151">
    <property type="entry name" value="SacY-like RNA-binding domain"/>
    <property type="match status" value="1"/>
</dbReference>
<gene>
    <name evidence="3" type="ORF">H9754_03420</name>
</gene>
<dbReference type="GO" id="GO:0006355">
    <property type="term" value="P:regulation of DNA-templated transcription"/>
    <property type="evidence" value="ECO:0007669"/>
    <property type="project" value="InterPro"/>
</dbReference>
<comment type="caution">
    <text evidence="3">The sequence shown here is derived from an EMBL/GenBank/DDBJ whole genome shotgun (WGS) entry which is preliminary data.</text>
</comment>
<dbReference type="SUPFAM" id="SSF63520">
    <property type="entry name" value="PTS-regulatory domain, PRD"/>
    <property type="match status" value="1"/>
</dbReference>
<dbReference type="EMBL" id="DWWD01000017">
    <property type="protein sequence ID" value="HJC49622.1"/>
    <property type="molecule type" value="Genomic_DNA"/>
</dbReference>
<dbReference type="InterPro" id="IPR036634">
    <property type="entry name" value="PRD_sf"/>
</dbReference>
<organism evidence="3 4">
    <name type="scientific">Candidatus Anaerostipes avistercoris</name>
    <dbReference type="NCBI Taxonomy" id="2838462"/>
    <lineage>
        <taxon>Bacteria</taxon>
        <taxon>Bacillati</taxon>
        <taxon>Bacillota</taxon>
        <taxon>Clostridia</taxon>
        <taxon>Lachnospirales</taxon>
        <taxon>Lachnospiraceae</taxon>
        <taxon>Anaerostipes</taxon>
    </lineage>
</organism>
<reference evidence="3" key="1">
    <citation type="journal article" date="2021" name="PeerJ">
        <title>Extensive microbial diversity within the chicken gut microbiome revealed by metagenomics and culture.</title>
        <authorList>
            <person name="Gilroy R."/>
            <person name="Ravi A."/>
            <person name="Getino M."/>
            <person name="Pursley I."/>
            <person name="Horton D.L."/>
            <person name="Alikhan N.F."/>
            <person name="Baker D."/>
            <person name="Gharbi K."/>
            <person name="Hall N."/>
            <person name="Watson M."/>
            <person name="Adriaenssens E.M."/>
            <person name="Foster-Nyarko E."/>
            <person name="Jarju S."/>
            <person name="Secka A."/>
            <person name="Antonio M."/>
            <person name="Oren A."/>
            <person name="Chaudhuri R.R."/>
            <person name="La Ragione R."/>
            <person name="Hildebrand F."/>
            <person name="Pallen M.J."/>
        </authorList>
    </citation>
    <scope>NUCLEOTIDE SEQUENCE</scope>
    <source>
        <strain evidence="3">ChiSjej3B21-8574</strain>
    </source>
</reference>
<accession>A0A9D2PFB7</accession>
<protein>
    <submittedName>
        <fullName evidence="3">PRD domain-containing protein</fullName>
    </submittedName>
</protein>
<dbReference type="InterPro" id="IPR011608">
    <property type="entry name" value="PRD"/>
</dbReference>
<dbReference type="Pfam" id="PF03123">
    <property type="entry name" value="CAT_RBD"/>
    <property type="match status" value="1"/>
</dbReference>
<dbReference type="PANTHER" id="PTHR30185">
    <property type="entry name" value="CRYPTIC BETA-GLUCOSIDE BGL OPERON ANTITERMINATOR"/>
    <property type="match status" value="1"/>
</dbReference>
<evidence type="ECO:0000313" key="3">
    <source>
        <dbReference type="EMBL" id="HJC49622.1"/>
    </source>
</evidence>
<keyword evidence="1" id="KW-0677">Repeat</keyword>
<dbReference type="PROSITE" id="PS51372">
    <property type="entry name" value="PRD_2"/>
    <property type="match status" value="1"/>
</dbReference>
<dbReference type="AlphaFoldDB" id="A0A9D2PFB7"/>
<dbReference type="Gene3D" id="1.10.1790.10">
    <property type="entry name" value="PRD domain"/>
    <property type="match status" value="1"/>
</dbReference>
<name>A0A9D2PFB7_9FIRM</name>
<dbReference type="SMART" id="SM01061">
    <property type="entry name" value="CAT_RBD"/>
    <property type="match status" value="1"/>
</dbReference>
<dbReference type="InterPro" id="IPR036650">
    <property type="entry name" value="CAT_RNA-bd_dom_sf"/>
</dbReference>
<sequence>MKIFKILNNNVAVILNEDGQEQIVMGRGICFKKRAGDEIPDDMIDKEFHLSTPEAHNKFRELIQDIPMEHISLGEEIIAEAKKRLERRLNDMIYISLIDHVHTSILRFLDGITVKNVLLWDIQKFYKDEYQIGLWALDLIEKQCKVRLPEDEAGFIALHLANAQMDEEVMHDMYEITKIMQELINIVKYYFHGLTEIFTATLKL</sequence>
<proteinExistence type="predicted"/>
<dbReference type="InterPro" id="IPR004341">
    <property type="entry name" value="CAT_RNA-bd_dom"/>
</dbReference>
<dbReference type="InterPro" id="IPR050661">
    <property type="entry name" value="BglG_antiterminators"/>
</dbReference>
<dbReference type="GO" id="GO:0003723">
    <property type="term" value="F:RNA binding"/>
    <property type="evidence" value="ECO:0007669"/>
    <property type="project" value="InterPro"/>
</dbReference>
<feature type="domain" description="PRD" evidence="2">
    <location>
        <begin position="65"/>
        <end position="170"/>
    </location>
</feature>
<reference evidence="3" key="2">
    <citation type="submission" date="2021-04" db="EMBL/GenBank/DDBJ databases">
        <authorList>
            <person name="Gilroy R."/>
        </authorList>
    </citation>
    <scope>NUCLEOTIDE SEQUENCE</scope>
    <source>
        <strain evidence="3">ChiSjej3B21-8574</strain>
    </source>
</reference>
<dbReference type="Pfam" id="PF00874">
    <property type="entry name" value="PRD"/>
    <property type="match status" value="1"/>
</dbReference>
<evidence type="ECO:0000313" key="4">
    <source>
        <dbReference type="Proteomes" id="UP000823904"/>
    </source>
</evidence>
<dbReference type="Proteomes" id="UP000823904">
    <property type="component" value="Unassembled WGS sequence"/>
</dbReference>
<dbReference type="Gene3D" id="2.30.24.10">
    <property type="entry name" value="CAT RNA-binding domain"/>
    <property type="match status" value="1"/>
</dbReference>